<dbReference type="OrthoDB" id="5104698at2759"/>
<dbReference type="AlphaFoldDB" id="A0A8H4JLJ2"/>
<evidence type="ECO:0000256" key="2">
    <source>
        <dbReference type="SAM" id="Phobius"/>
    </source>
</evidence>
<keyword evidence="4" id="KW-1185">Reference proteome</keyword>
<keyword evidence="2" id="KW-0812">Transmembrane</keyword>
<dbReference type="EMBL" id="JAADJF010000251">
    <property type="protein sequence ID" value="KAF4430913.1"/>
    <property type="molecule type" value="Genomic_DNA"/>
</dbReference>
<evidence type="ECO:0000313" key="3">
    <source>
        <dbReference type="EMBL" id="KAF4430913.1"/>
    </source>
</evidence>
<name>A0A8H4JLJ2_9HYPO</name>
<feature type="compositionally biased region" description="Polar residues" evidence="1">
    <location>
        <begin position="21"/>
        <end position="32"/>
    </location>
</feature>
<protein>
    <submittedName>
        <fullName evidence="3">Uncharacterized protein</fullName>
    </submittedName>
</protein>
<comment type="caution">
    <text evidence="3">The sequence shown here is derived from an EMBL/GenBank/DDBJ whole genome shotgun (WGS) entry which is preliminary data.</text>
</comment>
<accession>A0A8H4JLJ2</accession>
<keyword evidence="2" id="KW-1133">Transmembrane helix</keyword>
<dbReference type="Proteomes" id="UP000536711">
    <property type="component" value="Unassembled WGS sequence"/>
</dbReference>
<keyword evidence="2" id="KW-0472">Membrane</keyword>
<organism evidence="3 4">
    <name type="scientific">Fusarium acutatum</name>
    <dbReference type="NCBI Taxonomy" id="78861"/>
    <lineage>
        <taxon>Eukaryota</taxon>
        <taxon>Fungi</taxon>
        <taxon>Dikarya</taxon>
        <taxon>Ascomycota</taxon>
        <taxon>Pezizomycotina</taxon>
        <taxon>Sordariomycetes</taxon>
        <taxon>Hypocreomycetidae</taxon>
        <taxon>Hypocreales</taxon>
        <taxon>Nectriaceae</taxon>
        <taxon>Fusarium</taxon>
        <taxon>Fusarium fujikuroi species complex</taxon>
    </lineage>
</organism>
<proteinExistence type="predicted"/>
<reference evidence="3 4" key="1">
    <citation type="submission" date="2020-01" db="EMBL/GenBank/DDBJ databases">
        <title>Identification and distribution of gene clusters putatively required for synthesis of sphingolipid metabolism inhibitors in phylogenetically diverse species of the filamentous fungus Fusarium.</title>
        <authorList>
            <person name="Kim H.-S."/>
            <person name="Busman M."/>
            <person name="Brown D.W."/>
            <person name="Divon H."/>
            <person name="Uhlig S."/>
            <person name="Proctor R.H."/>
        </authorList>
    </citation>
    <scope>NUCLEOTIDE SEQUENCE [LARGE SCALE GENOMIC DNA]</scope>
    <source>
        <strain evidence="3 4">NRRL 13308</strain>
    </source>
</reference>
<feature type="compositionally biased region" description="Low complexity" evidence="1">
    <location>
        <begin position="1"/>
        <end position="20"/>
    </location>
</feature>
<sequence length="107" mass="11501">MSKGEQSSSSSQTTPPGSSEASSGNKSPSSYESAILSHEPIPEPVHVIIEPLQVTVEPAMPEEEKPWWARKRELTGSIILIVWGVILAILVLLGEVKFTGSIKGYEG</sequence>
<evidence type="ECO:0000256" key="1">
    <source>
        <dbReference type="SAM" id="MobiDB-lite"/>
    </source>
</evidence>
<feature type="transmembrane region" description="Helical" evidence="2">
    <location>
        <begin position="74"/>
        <end position="93"/>
    </location>
</feature>
<evidence type="ECO:0000313" key="4">
    <source>
        <dbReference type="Proteomes" id="UP000536711"/>
    </source>
</evidence>
<feature type="region of interest" description="Disordered" evidence="1">
    <location>
        <begin position="1"/>
        <end position="35"/>
    </location>
</feature>
<gene>
    <name evidence="3" type="ORF">FACUT_8791</name>
</gene>